<dbReference type="Proteomes" id="UP001168694">
    <property type="component" value="Unassembled WGS sequence"/>
</dbReference>
<sequence>MAVIHHSKGRWARCKECRIHTHKHNNATARQTAKMKMKNNSYGDGFRRKRLFLNSLTEKGLDVKNHYFVKYNVCIIETKAGVYVLKGFSRKEECLEQLKLSRWYSEQPDPMMGIYTSFPIGRKIHFYDNMYWGIMPFYKGDELDLNDEKDVRDGIHAIRSFHRQSIFQSDAYLSLLSSYSLIEKWTKRYNAFKRNSKKHYVSEEMSRAFQEMIGWGKWSLNHLNRKELERMEHQARQKGEVCHGDVAPHNFMRLKGDKVILIDYDLFSIVPHDYDILQYVNRIMPYWDWSPSILRKCEDPELEALLRKKWFLIALVFPTDLYREWNRAFEAGKEQIKEMTTFTEEDLPFRRKFIKAVQEKLVMYPR</sequence>
<evidence type="ECO:0000313" key="3">
    <source>
        <dbReference type="Proteomes" id="UP001168694"/>
    </source>
</evidence>
<reference evidence="2" key="1">
    <citation type="submission" date="2023-06" db="EMBL/GenBank/DDBJ databases">
        <title>Draft Genome Sequences of Representative Paenibacillus Polymyxa, Bacillus cereus, Fictibacillus sp., and Brevibacillus agri Strains Isolated from Amazonian Dark Earth.</title>
        <authorList>
            <person name="Pellegrinetti T.A."/>
            <person name="Cunha I.C.M."/>
            <person name="Chaves M.G."/>
            <person name="Freitas A.S."/>
            <person name="Silva A.V.R."/>
            <person name="Tsai S.M."/>
            <person name="Mendes L.W."/>
        </authorList>
    </citation>
    <scope>NUCLEOTIDE SEQUENCE</scope>
    <source>
        <strain evidence="2">CENA-BCM004</strain>
    </source>
</reference>
<dbReference type="InterPro" id="IPR047175">
    <property type="entry name" value="CotS-like"/>
</dbReference>
<feature type="domain" description="Aminoglycoside phosphotransferase" evidence="1">
    <location>
        <begin position="76"/>
        <end position="282"/>
    </location>
</feature>
<comment type="caution">
    <text evidence="2">The sequence shown here is derived from an EMBL/GenBank/DDBJ whole genome shotgun (WGS) entry which is preliminary data.</text>
</comment>
<dbReference type="PANTHER" id="PTHR39179">
    <property type="entry name" value="SPORE COAT PROTEIN I"/>
    <property type="match status" value="1"/>
</dbReference>
<dbReference type="EMBL" id="JAUHLN010000001">
    <property type="protein sequence ID" value="MDN4072750.1"/>
    <property type="molecule type" value="Genomic_DNA"/>
</dbReference>
<dbReference type="SUPFAM" id="SSF56112">
    <property type="entry name" value="Protein kinase-like (PK-like)"/>
    <property type="match status" value="1"/>
</dbReference>
<accession>A0ABT8E4B9</accession>
<organism evidence="2 3">
    <name type="scientific">Fictibacillus terranigra</name>
    <dbReference type="NCBI Taxonomy" id="3058424"/>
    <lineage>
        <taxon>Bacteria</taxon>
        <taxon>Bacillati</taxon>
        <taxon>Bacillota</taxon>
        <taxon>Bacilli</taxon>
        <taxon>Bacillales</taxon>
        <taxon>Fictibacillaceae</taxon>
        <taxon>Fictibacillus</taxon>
    </lineage>
</organism>
<dbReference type="RefSeq" id="WP_290398842.1">
    <property type="nucleotide sequence ID" value="NZ_JAUHLN010000001.1"/>
</dbReference>
<evidence type="ECO:0000259" key="1">
    <source>
        <dbReference type="Pfam" id="PF01636"/>
    </source>
</evidence>
<dbReference type="Gene3D" id="3.90.1200.10">
    <property type="match status" value="1"/>
</dbReference>
<dbReference type="Pfam" id="PF01636">
    <property type="entry name" value="APH"/>
    <property type="match status" value="1"/>
</dbReference>
<dbReference type="InterPro" id="IPR002575">
    <property type="entry name" value="Aminoglycoside_PTrfase"/>
</dbReference>
<proteinExistence type="predicted"/>
<evidence type="ECO:0000313" key="2">
    <source>
        <dbReference type="EMBL" id="MDN4072750.1"/>
    </source>
</evidence>
<dbReference type="PANTHER" id="PTHR39179:SF3">
    <property type="entry name" value="COTS-RELATED PROTEIN"/>
    <property type="match status" value="1"/>
</dbReference>
<keyword evidence="3" id="KW-1185">Reference proteome</keyword>
<name>A0ABT8E4B9_9BACL</name>
<protein>
    <recommendedName>
        <fullName evidence="1">Aminoglycoside phosphotransferase domain-containing protein</fullName>
    </recommendedName>
</protein>
<gene>
    <name evidence="2" type="ORF">QYF49_06845</name>
</gene>
<dbReference type="InterPro" id="IPR011009">
    <property type="entry name" value="Kinase-like_dom_sf"/>
</dbReference>